<dbReference type="AlphaFoldDB" id="A0A8T8XBP5"/>
<organism evidence="1 2">
    <name type="scientific">Aspergillus japonicus CBS 114.51</name>
    <dbReference type="NCBI Taxonomy" id="1448312"/>
    <lineage>
        <taxon>Eukaryota</taxon>
        <taxon>Fungi</taxon>
        <taxon>Dikarya</taxon>
        <taxon>Ascomycota</taxon>
        <taxon>Pezizomycotina</taxon>
        <taxon>Eurotiomycetes</taxon>
        <taxon>Eurotiomycetidae</taxon>
        <taxon>Eurotiales</taxon>
        <taxon>Aspergillaceae</taxon>
        <taxon>Aspergillus</taxon>
        <taxon>Aspergillus subgen. Circumdati</taxon>
    </lineage>
</organism>
<reference evidence="1 2" key="1">
    <citation type="submission" date="2018-02" db="EMBL/GenBank/DDBJ databases">
        <title>The genomes of Aspergillus section Nigri reveals drivers in fungal speciation.</title>
        <authorList>
            <consortium name="DOE Joint Genome Institute"/>
            <person name="Vesth T.C."/>
            <person name="Nybo J."/>
            <person name="Theobald S."/>
            <person name="Brandl J."/>
            <person name="Frisvad J.C."/>
            <person name="Nielsen K.F."/>
            <person name="Lyhne E.K."/>
            <person name="Kogle M.E."/>
            <person name="Kuo A."/>
            <person name="Riley R."/>
            <person name="Clum A."/>
            <person name="Nolan M."/>
            <person name="Lipzen A."/>
            <person name="Salamov A."/>
            <person name="Henrissat B."/>
            <person name="Wiebenga A."/>
            <person name="De vries R.P."/>
            <person name="Grigoriev I.V."/>
            <person name="Mortensen U.H."/>
            <person name="Andersen M.R."/>
            <person name="Baker S.E."/>
        </authorList>
    </citation>
    <scope>NUCLEOTIDE SEQUENCE [LARGE SCALE GENOMIC DNA]</scope>
    <source>
        <strain evidence="1 2">CBS 114.51</strain>
    </source>
</reference>
<gene>
    <name evidence="1" type="ORF">BO86DRAFT_376995</name>
</gene>
<accession>A0A8T8XBP5</accession>
<name>A0A8T8XBP5_ASPJA</name>
<evidence type="ECO:0000313" key="2">
    <source>
        <dbReference type="Proteomes" id="UP000249497"/>
    </source>
</evidence>
<dbReference type="Proteomes" id="UP000249497">
    <property type="component" value="Unassembled WGS sequence"/>
</dbReference>
<dbReference type="GeneID" id="37174258"/>
<sequence length="418" mass="45274">MWDGIQIAAQQLPDDVSSAAAFTTIVRAAEHLARAQHLLALQSGKDDEALRQNVETEIGIVYQGDRGRIIPQNGSGTLVEHDRIYIRLTNRGTSTVYVTVFGINKAGIIGLLSGDDATGIKLEPDQSYTLGGGGEFEALKGMGVTWPEGVPSSQPVDEQIVLILTDPAVDLRHLANRDRCQKGRRGPQSNLEQLANCITYGGTRTIKPEPRATPIRYDVLQVPYSLLPFTQQDPGPNADYAIREWSREEPMAANEIPEPEADASWRALPSQPSVVPRASKGGIGALVRAAKGIPPCVWVVNQHSEEITVVVSKYRPNRLVSGGGISASSTGAGVNISTMTFLSPVTKKKLAPSALGPTRSKAVFPLWTRKEGFGVISILKGPSESLYIENDRIPIGATAYFKNLPDLELRDYYGQQLN</sequence>
<dbReference type="RefSeq" id="XP_025530713.1">
    <property type="nucleotide sequence ID" value="XM_025670566.1"/>
</dbReference>
<keyword evidence="2" id="KW-1185">Reference proteome</keyword>
<dbReference type="EMBL" id="KZ824777">
    <property type="protein sequence ID" value="RAH84819.1"/>
    <property type="molecule type" value="Genomic_DNA"/>
</dbReference>
<evidence type="ECO:0000313" key="1">
    <source>
        <dbReference type="EMBL" id="RAH84819.1"/>
    </source>
</evidence>
<proteinExistence type="predicted"/>
<dbReference type="OrthoDB" id="3223806at2759"/>
<protein>
    <submittedName>
        <fullName evidence="1">Uncharacterized protein</fullName>
    </submittedName>
</protein>